<keyword evidence="2" id="KW-1185">Reference proteome</keyword>
<reference evidence="1 2" key="1">
    <citation type="submission" date="2017-06" db="EMBL/GenBank/DDBJ databases">
        <authorList>
            <person name="Kim H.J."/>
            <person name="Triplett B.A."/>
        </authorList>
    </citation>
    <scope>NUCLEOTIDE SEQUENCE [LARGE SCALE GENOMIC DNA]</scope>
    <source>
        <strain evidence="1 2">DSM 13116</strain>
    </source>
</reference>
<evidence type="ECO:0000313" key="2">
    <source>
        <dbReference type="Proteomes" id="UP000198324"/>
    </source>
</evidence>
<gene>
    <name evidence="1" type="ORF">SAMN04488503_1601</name>
</gene>
<dbReference type="EMBL" id="FZOC01000003">
    <property type="protein sequence ID" value="SNR86758.1"/>
    <property type="molecule type" value="Genomic_DNA"/>
</dbReference>
<organism evidence="1 2">
    <name type="scientific">Humidesulfovibrio mexicanus</name>
    <dbReference type="NCBI Taxonomy" id="147047"/>
    <lineage>
        <taxon>Bacteria</taxon>
        <taxon>Pseudomonadati</taxon>
        <taxon>Thermodesulfobacteriota</taxon>
        <taxon>Desulfovibrionia</taxon>
        <taxon>Desulfovibrionales</taxon>
        <taxon>Desulfovibrionaceae</taxon>
        <taxon>Humidesulfovibrio</taxon>
    </lineage>
</organism>
<protein>
    <submittedName>
        <fullName evidence="1">Uncharacterized protein</fullName>
    </submittedName>
</protein>
<proteinExistence type="predicted"/>
<dbReference type="Proteomes" id="UP000198324">
    <property type="component" value="Unassembled WGS sequence"/>
</dbReference>
<name>A0A238ZV25_9BACT</name>
<accession>A0A238ZV25</accession>
<sequence>MSIQFDSFQELYDAEGQPLGAFLGPEAWALVREAVLARYAQPALPPEASEPLQDWRDLVQFWDFKYPVDHDVACEVCGNSTSAWELDEPRKFVLTAANLGGLVAFRCLGCGAKILKRHFKDSIKVETRPFIEEKSPRNLGRGK</sequence>
<dbReference type="AlphaFoldDB" id="A0A238ZV25"/>
<evidence type="ECO:0000313" key="1">
    <source>
        <dbReference type="EMBL" id="SNR86758.1"/>
    </source>
</evidence>
<dbReference type="OrthoDB" id="5471202at2"/>
<dbReference type="RefSeq" id="WP_089273529.1">
    <property type="nucleotide sequence ID" value="NZ_FZOC01000003.1"/>
</dbReference>